<dbReference type="SUPFAM" id="SSF47226">
    <property type="entry name" value="Histidine-containing phosphotransfer domain, HPT domain"/>
    <property type="match status" value="1"/>
</dbReference>
<dbReference type="Pfam" id="PF01627">
    <property type="entry name" value="Hpt"/>
    <property type="match status" value="1"/>
</dbReference>
<comment type="caution">
    <text evidence="27">The sequence shown here is derived from an EMBL/GenBank/DDBJ whole genome shotgun (WGS) entry which is preliminary data.</text>
</comment>
<dbReference type="InterPro" id="IPR001610">
    <property type="entry name" value="PAC"/>
</dbReference>
<dbReference type="InterPro" id="IPR036097">
    <property type="entry name" value="HisK_dim/P_sf"/>
</dbReference>
<gene>
    <name evidence="27" type="ORF">EV671_106210</name>
</gene>
<dbReference type="InterPro" id="IPR003661">
    <property type="entry name" value="HisK_dim/P_dom"/>
</dbReference>
<dbReference type="InterPro" id="IPR005467">
    <property type="entry name" value="His_kinase_dom"/>
</dbReference>
<feature type="domain" description="Histidine kinase" evidence="22">
    <location>
        <begin position="833"/>
        <end position="1053"/>
    </location>
</feature>
<keyword evidence="6" id="KW-0808">Transferase</keyword>
<dbReference type="InterPro" id="IPR013656">
    <property type="entry name" value="PAS_4"/>
</dbReference>
<dbReference type="SMART" id="SM00387">
    <property type="entry name" value="HATPase_c"/>
    <property type="match status" value="1"/>
</dbReference>
<dbReference type="PANTHER" id="PTHR45339">
    <property type="entry name" value="HYBRID SIGNAL TRANSDUCTION HISTIDINE KINASE J"/>
    <property type="match status" value="1"/>
</dbReference>
<dbReference type="GO" id="GO:0006355">
    <property type="term" value="P:regulation of DNA-templated transcription"/>
    <property type="evidence" value="ECO:0007669"/>
    <property type="project" value="InterPro"/>
</dbReference>
<keyword evidence="13" id="KW-0902">Two-component regulatory system</keyword>
<dbReference type="GO" id="GO:0005886">
    <property type="term" value="C:plasma membrane"/>
    <property type="evidence" value="ECO:0007669"/>
    <property type="project" value="UniProtKB-SubCell"/>
</dbReference>
<evidence type="ECO:0000256" key="5">
    <source>
        <dbReference type="ARBA" id="ARBA00022553"/>
    </source>
</evidence>
<evidence type="ECO:0000259" key="25">
    <source>
        <dbReference type="PROSITE" id="PS50113"/>
    </source>
</evidence>
<dbReference type="PROSITE" id="PS50110">
    <property type="entry name" value="RESPONSE_REGULATORY"/>
    <property type="match status" value="1"/>
</dbReference>
<dbReference type="Gene3D" id="3.40.50.2300">
    <property type="match status" value="1"/>
</dbReference>
<comment type="function">
    <text evidence="16">Member of the two-component regulatory system BvgS/BvgA. Phosphorylates BvgA via a four-step phosphorelay in response to environmental signals.</text>
</comment>
<dbReference type="InterPro" id="IPR008207">
    <property type="entry name" value="Sig_transdc_His_kin_Hpt_dom"/>
</dbReference>
<keyword evidence="11" id="KW-0067">ATP-binding</keyword>
<feature type="domain" description="PAC" evidence="25">
    <location>
        <begin position="759"/>
        <end position="815"/>
    </location>
</feature>
<evidence type="ECO:0000256" key="6">
    <source>
        <dbReference type="ARBA" id="ARBA00022679"/>
    </source>
</evidence>
<dbReference type="Pfam" id="PF08448">
    <property type="entry name" value="PAS_4"/>
    <property type="match status" value="2"/>
</dbReference>
<comment type="catalytic activity">
    <reaction evidence="1">
        <text>ATP + protein L-histidine = ADP + protein N-phospho-L-histidine.</text>
        <dbReference type="EC" id="2.7.13.3"/>
    </reaction>
</comment>
<dbReference type="SMART" id="SM00091">
    <property type="entry name" value="PAS"/>
    <property type="match status" value="5"/>
</dbReference>
<evidence type="ECO:0000259" key="23">
    <source>
        <dbReference type="PROSITE" id="PS50110"/>
    </source>
</evidence>
<keyword evidence="8" id="KW-0732">Signal</keyword>
<dbReference type="SUPFAM" id="SSF55874">
    <property type="entry name" value="ATPase domain of HSP90 chaperone/DNA topoisomerase II/histidine kinase"/>
    <property type="match status" value="1"/>
</dbReference>
<dbReference type="RefSeq" id="WP_132576707.1">
    <property type="nucleotide sequence ID" value="NZ_CBCSGL010000088.1"/>
</dbReference>
<dbReference type="Gene3D" id="1.20.120.160">
    <property type="entry name" value="HPT domain"/>
    <property type="match status" value="1"/>
</dbReference>
<dbReference type="PROSITE" id="PS50112">
    <property type="entry name" value="PAS"/>
    <property type="match status" value="4"/>
</dbReference>
<dbReference type="Pfam" id="PF02518">
    <property type="entry name" value="HATPase_c"/>
    <property type="match status" value="1"/>
</dbReference>
<dbReference type="Proteomes" id="UP000295110">
    <property type="component" value="Unassembled WGS sequence"/>
</dbReference>
<dbReference type="Pfam" id="PF00072">
    <property type="entry name" value="Response_reg"/>
    <property type="match status" value="1"/>
</dbReference>
<keyword evidence="9" id="KW-0547">Nucleotide-binding</keyword>
<dbReference type="Pfam" id="PF13188">
    <property type="entry name" value="PAS_8"/>
    <property type="match status" value="1"/>
</dbReference>
<evidence type="ECO:0000256" key="7">
    <source>
        <dbReference type="ARBA" id="ARBA00022692"/>
    </source>
</evidence>
<dbReference type="SMART" id="SM00448">
    <property type="entry name" value="REC"/>
    <property type="match status" value="1"/>
</dbReference>
<dbReference type="InterPro" id="IPR004358">
    <property type="entry name" value="Sig_transdc_His_kin-like_C"/>
</dbReference>
<dbReference type="InterPro" id="IPR036641">
    <property type="entry name" value="HPT_dom_sf"/>
</dbReference>
<dbReference type="InterPro" id="IPR035965">
    <property type="entry name" value="PAS-like_dom_sf"/>
</dbReference>
<accession>A0A4R3U8F7</accession>
<dbReference type="SMART" id="SM00086">
    <property type="entry name" value="PAC"/>
    <property type="match status" value="5"/>
</dbReference>
<dbReference type="InterPro" id="IPR000700">
    <property type="entry name" value="PAS-assoc_C"/>
</dbReference>
<dbReference type="FunFam" id="1.10.287.130:FF:000002">
    <property type="entry name" value="Two-component osmosensing histidine kinase"/>
    <property type="match status" value="1"/>
</dbReference>
<evidence type="ECO:0000256" key="14">
    <source>
        <dbReference type="ARBA" id="ARBA00023026"/>
    </source>
</evidence>
<dbReference type="SUPFAM" id="SSF55785">
    <property type="entry name" value="PYP-like sensor domain (PAS domain)"/>
    <property type="match status" value="6"/>
</dbReference>
<dbReference type="Gene3D" id="3.30.450.20">
    <property type="entry name" value="PAS domain"/>
    <property type="match status" value="6"/>
</dbReference>
<proteinExistence type="predicted"/>
<dbReference type="PROSITE" id="PS50894">
    <property type="entry name" value="HPT"/>
    <property type="match status" value="1"/>
</dbReference>
<comment type="subunit">
    <text evidence="17">At low DSF concentrations, interacts with RpfF.</text>
</comment>
<keyword evidence="12" id="KW-1133">Transmembrane helix</keyword>
<dbReference type="Gene3D" id="3.30.565.10">
    <property type="entry name" value="Histidine kinase-like ATPase, C-terminal domain"/>
    <property type="match status" value="1"/>
</dbReference>
<dbReference type="FunFam" id="3.30.565.10:FF:000010">
    <property type="entry name" value="Sensor histidine kinase RcsC"/>
    <property type="match status" value="1"/>
</dbReference>
<keyword evidence="4" id="KW-1003">Cell membrane</keyword>
<dbReference type="InterPro" id="IPR013767">
    <property type="entry name" value="PAS_fold"/>
</dbReference>
<organism evidence="27 28">
    <name type="scientific">Roseateles saccharophilus</name>
    <name type="common">Pseudomonas saccharophila</name>
    <dbReference type="NCBI Taxonomy" id="304"/>
    <lineage>
        <taxon>Bacteria</taxon>
        <taxon>Pseudomonadati</taxon>
        <taxon>Pseudomonadota</taxon>
        <taxon>Betaproteobacteria</taxon>
        <taxon>Burkholderiales</taxon>
        <taxon>Sphaerotilaceae</taxon>
        <taxon>Roseateles</taxon>
    </lineage>
</organism>
<dbReference type="PANTHER" id="PTHR45339:SF1">
    <property type="entry name" value="HYBRID SIGNAL TRANSDUCTION HISTIDINE KINASE J"/>
    <property type="match status" value="1"/>
</dbReference>
<dbReference type="InterPro" id="IPR000014">
    <property type="entry name" value="PAS"/>
</dbReference>
<dbReference type="Pfam" id="PF00989">
    <property type="entry name" value="PAS"/>
    <property type="match status" value="1"/>
</dbReference>
<evidence type="ECO:0000256" key="19">
    <source>
        <dbReference type="ARBA" id="ARBA00070152"/>
    </source>
</evidence>
<feature type="domain" description="PAC" evidence="25">
    <location>
        <begin position="108"/>
        <end position="161"/>
    </location>
</feature>
<evidence type="ECO:0000256" key="11">
    <source>
        <dbReference type="ARBA" id="ARBA00022840"/>
    </source>
</evidence>
<dbReference type="EMBL" id="SMBU01000062">
    <property type="protein sequence ID" value="TCU82734.1"/>
    <property type="molecule type" value="Genomic_DNA"/>
</dbReference>
<feature type="domain" description="PAS" evidence="24">
    <location>
        <begin position="410"/>
        <end position="480"/>
    </location>
</feature>
<evidence type="ECO:0000256" key="13">
    <source>
        <dbReference type="ARBA" id="ARBA00023012"/>
    </source>
</evidence>
<evidence type="ECO:0000256" key="15">
    <source>
        <dbReference type="ARBA" id="ARBA00023136"/>
    </source>
</evidence>
<keyword evidence="7" id="KW-0812">Transmembrane</keyword>
<evidence type="ECO:0000256" key="20">
    <source>
        <dbReference type="PROSITE-ProRule" id="PRU00110"/>
    </source>
</evidence>
<dbReference type="InterPro" id="IPR003594">
    <property type="entry name" value="HATPase_dom"/>
</dbReference>
<evidence type="ECO:0000256" key="3">
    <source>
        <dbReference type="ARBA" id="ARBA00012438"/>
    </source>
</evidence>
<dbReference type="SMART" id="SM00388">
    <property type="entry name" value="HisKA"/>
    <property type="match status" value="1"/>
</dbReference>
<evidence type="ECO:0000256" key="4">
    <source>
        <dbReference type="ARBA" id="ARBA00022475"/>
    </source>
</evidence>
<evidence type="ECO:0000256" key="17">
    <source>
        <dbReference type="ARBA" id="ARBA00064003"/>
    </source>
</evidence>
<dbReference type="EC" id="2.7.13.3" evidence="3"/>
<evidence type="ECO:0000256" key="12">
    <source>
        <dbReference type="ARBA" id="ARBA00022989"/>
    </source>
</evidence>
<keyword evidence="14" id="KW-0843">Virulence</keyword>
<evidence type="ECO:0000313" key="27">
    <source>
        <dbReference type="EMBL" id="TCU82734.1"/>
    </source>
</evidence>
<evidence type="ECO:0000259" key="24">
    <source>
        <dbReference type="PROSITE" id="PS50112"/>
    </source>
</evidence>
<evidence type="ECO:0000256" key="10">
    <source>
        <dbReference type="ARBA" id="ARBA00022777"/>
    </source>
</evidence>
<dbReference type="Pfam" id="PF13426">
    <property type="entry name" value="PAS_9"/>
    <property type="match status" value="2"/>
</dbReference>
<feature type="domain" description="PAS" evidence="24">
    <location>
        <begin position="37"/>
        <end position="107"/>
    </location>
</feature>
<evidence type="ECO:0000256" key="18">
    <source>
        <dbReference type="ARBA" id="ARBA00068150"/>
    </source>
</evidence>
<name>A0A4R3U8F7_ROSSA</name>
<feature type="domain" description="PAC" evidence="25">
    <location>
        <begin position="361"/>
        <end position="413"/>
    </location>
</feature>
<dbReference type="InterPro" id="IPR036890">
    <property type="entry name" value="HATPase_C_sf"/>
</dbReference>
<evidence type="ECO:0000256" key="1">
    <source>
        <dbReference type="ARBA" id="ARBA00000085"/>
    </source>
</evidence>
<keyword evidence="5 21" id="KW-0597">Phosphoprotein</keyword>
<dbReference type="GO" id="GO:0000155">
    <property type="term" value="F:phosphorelay sensor kinase activity"/>
    <property type="evidence" value="ECO:0007669"/>
    <property type="project" value="InterPro"/>
</dbReference>
<reference evidence="27 28" key="1">
    <citation type="submission" date="2019-03" db="EMBL/GenBank/DDBJ databases">
        <title>Genomic Encyclopedia of Type Strains, Phase IV (KMG-IV): sequencing the most valuable type-strain genomes for metagenomic binning, comparative biology and taxonomic classification.</title>
        <authorList>
            <person name="Goeker M."/>
        </authorList>
    </citation>
    <scope>NUCLEOTIDE SEQUENCE [LARGE SCALE GENOMIC DNA]</scope>
    <source>
        <strain evidence="27 28">DSM 654</strain>
    </source>
</reference>
<dbReference type="PRINTS" id="PR00344">
    <property type="entry name" value="BCTRLSENSOR"/>
</dbReference>
<dbReference type="SUPFAM" id="SSF47384">
    <property type="entry name" value="Homodimeric domain of signal transducing histidine kinase"/>
    <property type="match status" value="1"/>
</dbReference>
<dbReference type="CDD" id="cd16922">
    <property type="entry name" value="HATPase_EvgS-ArcB-TorS-like"/>
    <property type="match status" value="1"/>
</dbReference>
<evidence type="ECO:0000256" key="16">
    <source>
        <dbReference type="ARBA" id="ARBA00058004"/>
    </source>
</evidence>
<feature type="domain" description="PAS" evidence="24">
    <location>
        <begin position="289"/>
        <end position="363"/>
    </location>
</feature>
<evidence type="ECO:0000256" key="21">
    <source>
        <dbReference type="PROSITE-ProRule" id="PRU00169"/>
    </source>
</evidence>
<feature type="modified residue" description="Phosphohistidine" evidence="20">
    <location>
        <position position="1281"/>
    </location>
</feature>
<dbReference type="CDD" id="cd00130">
    <property type="entry name" value="PAS"/>
    <property type="match status" value="5"/>
</dbReference>
<dbReference type="PROSITE" id="PS50113">
    <property type="entry name" value="PAC"/>
    <property type="match status" value="4"/>
</dbReference>
<protein>
    <recommendedName>
        <fullName evidence="18">Sensory/regulatory protein RpfC</fullName>
        <ecNumber evidence="3">2.7.13.3</ecNumber>
    </recommendedName>
    <alternativeName>
        <fullName evidence="19">Virulence sensor protein BvgS</fullName>
    </alternativeName>
</protein>
<dbReference type="Gene3D" id="1.10.287.130">
    <property type="match status" value="1"/>
</dbReference>
<feature type="modified residue" description="4-aspartylphosphate" evidence="21">
    <location>
        <position position="1129"/>
    </location>
</feature>
<dbReference type="SUPFAM" id="SSF52172">
    <property type="entry name" value="CheY-like"/>
    <property type="match status" value="1"/>
</dbReference>
<sequence length="1428" mass="157965">MEVSAVVFQDERGRDLVSYVQRDLSAMRQAEVQAQRQQTLLRAVIDNSPAVIFIKDVEGRYQMINRRFAELFHLDASQVPGKTDFDLFPADFAERSTAADRSVVESGQATEFEENVPTDGTLHTYLSVKFPLNDANGNIEAIGGIATDITERQRTAQALRDSEALYRSLFEHMLNGYAHCRMEYDAAGRPIDFIYLAVNPAFETLCGLYGAVGKRVSELIPGLLEASPDLFEIYGRVARGGAFERFESFVEPLQNWFSVSVFSTRTDEFTAIFDVVTPQKEAEAKLRISEERLNLFIRHAPAALAMFDADMRYLSASERWIETYGLQGQALIGRSHYEVFPEIGPAWRAAHQRGLLGEVVRAEEDRFELRDGSIQWLKWEVRPWRDREGDVRGVILAIEDISARKNAEEERHRLAEALEQSAQPTVLVDASMHFVFVNAAFTRLFGWSKGELIGKDSLMLIPPDDTKGLQQQRKQVSDAATRARHWSDEAVRQAKSGEQIPVYLSCATLYDLEGRHIGFITSFSDLRPIREKTRALAESENRLRQVSMAVEQSPLSIIITDREERIEYVNAAFTSHTGYSLDEVQGLRPSLLQSGRTPPATYSQMQAVLAQGLPWTGEMINRRKDGSDYIELATVAPIRQADGSVTHYVAVQEDVSEKRRAAAELEQYRHHLEELVEQRTADLRTAHKQLQATQFAMDCVGIGIQWVDVRTGKFVYSNRHGAGFLGYSVEELLGLRVADIAPEFSDVDRMRETISALKTQGQLRFEALGRAKDGQSIPVEMTLYLLPDGEAEAGRIIAFVTDIRERKAAEAALVHAKDAAETASRAKSSFLANMSHEIRTPMNAILGLTHLLRRAPASAQQADRLDKVLDASSHLLAIINDILDLSKIEAGRLTLEDTDFALHAVFDRVHHLVAEHARSKGLRIELDRGNVPEYLRGDPTRLRQALVNLVGNAVKFTQHGKVVLRAALLDEDEQGLDVRFEVQDTGIGIAPEQQPLLFQPFQQADASTTRRFGGTGLGLAITQRLATLMGGVVGVESRLGEGSTFWFTARLGRGHAELISPVAPTHTAEATLRHHAPGARVLVAEDDPLNQEVVNGMLCNAGIRPDLAADGCSALSMAARQSYDLILLDIQMPEMDGLTACHHIRALPGYADAPILAMTANAFQEDRERCLDAGMDDFIAKPIDPELLYAALLRWLPSHLEPTVETKPAVGSREALQEPAWTETLSRLPGMNLAQGLRATTSPTRLAQLLRQMVMERTTTITALEESLAAGKREAVRILAHTLKGSTGTLGLYRLQEAAAALEAALREDRTPQGIAAPVDTNEAGLAANLVGVWSELAQAISAWPVTRQPSDRAVRPADLLAEFEALLAADDPRAERLFQAERVRLAAVLSPALLERIGNAVATFNMPVALAALRDLRGAQTDWGEFA</sequence>
<evidence type="ECO:0000256" key="2">
    <source>
        <dbReference type="ARBA" id="ARBA00004651"/>
    </source>
</evidence>
<comment type="subcellular location">
    <subcellularLocation>
        <location evidence="2">Cell membrane</location>
        <topology evidence="2">Multi-pass membrane protein</topology>
    </subcellularLocation>
</comment>
<dbReference type="InterPro" id="IPR011006">
    <property type="entry name" value="CheY-like_superfamily"/>
</dbReference>
<keyword evidence="15" id="KW-0472">Membrane</keyword>
<dbReference type="Pfam" id="PF00512">
    <property type="entry name" value="HisKA"/>
    <property type="match status" value="1"/>
</dbReference>
<dbReference type="NCBIfam" id="TIGR00229">
    <property type="entry name" value="sensory_box"/>
    <property type="match status" value="5"/>
</dbReference>
<dbReference type="InterPro" id="IPR001789">
    <property type="entry name" value="Sig_transdc_resp-reg_receiver"/>
</dbReference>
<dbReference type="OrthoDB" id="9810730at2"/>
<dbReference type="CDD" id="cd00082">
    <property type="entry name" value="HisKA"/>
    <property type="match status" value="1"/>
</dbReference>
<evidence type="ECO:0000259" key="22">
    <source>
        <dbReference type="PROSITE" id="PS50109"/>
    </source>
</evidence>
<evidence type="ECO:0000259" key="26">
    <source>
        <dbReference type="PROSITE" id="PS50894"/>
    </source>
</evidence>
<evidence type="ECO:0000256" key="9">
    <source>
        <dbReference type="ARBA" id="ARBA00022741"/>
    </source>
</evidence>
<feature type="domain" description="PAS" evidence="24">
    <location>
        <begin position="542"/>
        <end position="586"/>
    </location>
</feature>
<evidence type="ECO:0000313" key="28">
    <source>
        <dbReference type="Proteomes" id="UP000295110"/>
    </source>
</evidence>
<evidence type="ECO:0000256" key="8">
    <source>
        <dbReference type="ARBA" id="ARBA00022729"/>
    </source>
</evidence>
<dbReference type="CDD" id="cd17546">
    <property type="entry name" value="REC_hyHK_CKI1_RcsC-like"/>
    <property type="match status" value="1"/>
</dbReference>
<dbReference type="PROSITE" id="PS50109">
    <property type="entry name" value="HIS_KIN"/>
    <property type="match status" value="1"/>
</dbReference>
<feature type="domain" description="Response regulatory" evidence="23">
    <location>
        <begin position="1080"/>
        <end position="1196"/>
    </location>
</feature>
<dbReference type="GO" id="GO:0005524">
    <property type="term" value="F:ATP binding"/>
    <property type="evidence" value="ECO:0007669"/>
    <property type="project" value="UniProtKB-KW"/>
</dbReference>
<keyword evidence="10" id="KW-0418">Kinase</keyword>
<keyword evidence="28" id="KW-1185">Reference proteome</keyword>
<feature type="domain" description="HPt" evidence="26">
    <location>
        <begin position="1242"/>
        <end position="1344"/>
    </location>
</feature>
<feature type="domain" description="PAC" evidence="25">
    <location>
        <begin position="615"/>
        <end position="667"/>
    </location>
</feature>